<dbReference type="InterPro" id="IPR036182">
    <property type="entry name" value="PCuAC_sf"/>
</dbReference>
<accession>A0A917I607</accession>
<dbReference type="RefSeq" id="WP_188517002.1">
    <property type="nucleotide sequence ID" value="NZ_BMES01000001.1"/>
</dbReference>
<feature type="signal peptide" evidence="1">
    <location>
        <begin position="1"/>
        <end position="18"/>
    </location>
</feature>
<name>A0A917I607_9HYPH</name>
<keyword evidence="1" id="KW-0732">Signal</keyword>
<reference evidence="2" key="2">
    <citation type="submission" date="2020-09" db="EMBL/GenBank/DDBJ databases">
        <authorList>
            <person name="Sun Q."/>
            <person name="Zhou Y."/>
        </authorList>
    </citation>
    <scope>NUCLEOTIDE SEQUENCE</scope>
    <source>
        <strain evidence="2">CGMCC 1.12214</strain>
    </source>
</reference>
<reference evidence="2" key="1">
    <citation type="journal article" date="2014" name="Int. J. Syst. Evol. Microbiol.">
        <title>Complete genome sequence of Corynebacterium casei LMG S-19264T (=DSM 44701T), isolated from a smear-ripened cheese.</title>
        <authorList>
            <consortium name="US DOE Joint Genome Institute (JGI-PGF)"/>
            <person name="Walter F."/>
            <person name="Albersmeier A."/>
            <person name="Kalinowski J."/>
            <person name="Ruckert C."/>
        </authorList>
    </citation>
    <scope>NUCLEOTIDE SEQUENCE</scope>
    <source>
        <strain evidence="2">CGMCC 1.12214</strain>
    </source>
</reference>
<dbReference type="InterPro" id="IPR007410">
    <property type="entry name" value="LpqE-like"/>
</dbReference>
<keyword evidence="3" id="KW-1185">Reference proteome</keyword>
<sequence>MRGLFLAGAFLLAAPALAHDFQAGELVIVHPTSRATPGGAKVGAGYLTIRNTTSSDDRLVRIESAVADRIQVHASTNENGVARMREMANGLPLPANSEVTLKAGGDHIMFVDLKQPLKAGDKIAATLVFEHAGQVEVTFNVEPLGGAKAGASEHAH</sequence>
<organism evidence="2 3">
    <name type="scientific">Alsobacter metallidurans</name>
    <dbReference type="NCBI Taxonomy" id="340221"/>
    <lineage>
        <taxon>Bacteria</taxon>
        <taxon>Pseudomonadati</taxon>
        <taxon>Pseudomonadota</taxon>
        <taxon>Alphaproteobacteria</taxon>
        <taxon>Hyphomicrobiales</taxon>
        <taxon>Alsobacteraceae</taxon>
        <taxon>Alsobacter</taxon>
    </lineage>
</organism>
<dbReference type="SUPFAM" id="SSF110087">
    <property type="entry name" value="DR1885-like metal-binding protein"/>
    <property type="match status" value="1"/>
</dbReference>
<dbReference type="EMBL" id="BMES01000001">
    <property type="protein sequence ID" value="GGH15000.1"/>
    <property type="molecule type" value="Genomic_DNA"/>
</dbReference>
<dbReference type="Proteomes" id="UP000603912">
    <property type="component" value="Unassembled WGS sequence"/>
</dbReference>
<dbReference type="AlphaFoldDB" id="A0A917I607"/>
<protein>
    <recommendedName>
        <fullName evidence="4">Copper chaperone PCu(A)C</fullName>
    </recommendedName>
</protein>
<evidence type="ECO:0008006" key="4">
    <source>
        <dbReference type="Google" id="ProtNLM"/>
    </source>
</evidence>
<evidence type="ECO:0000313" key="2">
    <source>
        <dbReference type="EMBL" id="GGH15000.1"/>
    </source>
</evidence>
<dbReference type="Pfam" id="PF04314">
    <property type="entry name" value="PCuAC"/>
    <property type="match status" value="1"/>
</dbReference>
<dbReference type="PANTHER" id="PTHR36302">
    <property type="entry name" value="BLR7088 PROTEIN"/>
    <property type="match status" value="1"/>
</dbReference>
<dbReference type="InterPro" id="IPR058248">
    <property type="entry name" value="Lxx211020-like"/>
</dbReference>
<evidence type="ECO:0000256" key="1">
    <source>
        <dbReference type="SAM" id="SignalP"/>
    </source>
</evidence>
<comment type="caution">
    <text evidence="2">The sequence shown here is derived from an EMBL/GenBank/DDBJ whole genome shotgun (WGS) entry which is preliminary data.</text>
</comment>
<feature type="chain" id="PRO_5037990438" description="Copper chaperone PCu(A)C" evidence="1">
    <location>
        <begin position="19"/>
        <end position="156"/>
    </location>
</feature>
<evidence type="ECO:0000313" key="3">
    <source>
        <dbReference type="Proteomes" id="UP000603912"/>
    </source>
</evidence>
<gene>
    <name evidence="2" type="ORF">GCM10007036_14680</name>
</gene>
<dbReference type="PANTHER" id="PTHR36302:SF1">
    <property type="entry name" value="COPPER CHAPERONE PCU(A)C"/>
    <property type="match status" value="1"/>
</dbReference>
<proteinExistence type="predicted"/>
<dbReference type="Gene3D" id="2.60.40.1890">
    <property type="entry name" value="PCu(A)C copper chaperone"/>
    <property type="match status" value="1"/>
</dbReference>